<dbReference type="AlphaFoldDB" id="A0A2M4D3M2"/>
<keyword evidence="2" id="KW-0732">Signal</keyword>
<feature type="signal peptide" evidence="2">
    <location>
        <begin position="1"/>
        <end position="18"/>
    </location>
</feature>
<protein>
    <submittedName>
        <fullName evidence="3">Putative secreted protein</fullName>
    </submittedName>
</protein>
<feature type="region of interest" description="Disordered" evidence="1">
    <location>
        <begin position="166"/>
        <end position="187"/>
    </location>
</feature>
<evidence type="ECO:0000256" key="1">
    <source>
        <dbReference type="SAM" id="MobiDB-lite"/>
    </source>
</evidence>
<accession>A0A2M4D3M2</accession>
<organism evidence="3">
    <name type="scientific">Anopheles darlingi</name>
    <name type="common">Mosquito</name>
    <dbReference type="NCBI Taxonomy" id="43151"/>
    <lineage>
        <taxon>Eukaryota</taxon>
        <taxon>Metazoa</taxon>
        <taxon>Ecdysozoa</taxon>
        <taxon>Arthropoda</taxon>
        <taxon>Hexapoda</taxon>
        <taxon>Insecta</taxon>
        <taxon>Pterygota</taxon>
        <taxon>Neoptera</taxon>
        <taxon>Endopterygota</taxon>
        <taxon>Diptera</taxon>
        <taxon>Nematocera</taxon>
        <taxon>Culicoidea</taxon>
        <taxon>Culicidae</taxon>
        <taxon>Anophelinae</taxon>
        <taxon>Anopheles</taxon>
    </lineage>
</organism>
<sequence length="187" mass="20039">MCGVVAVVVVVLIHRANPLPFGDSRRMMTSGAAATGSSHPAGLECQCEGQVNDLQLSVVSHREQQLSAGTVGDGRRRGKGGRSFLLGIIRRSIPASALHPLRSARSDDLKNGKCEKQNEAKEHTHLTFSLLASPRCVMNESWTDRFVPHPSRKRTAARQKTGLSIIPPSARAPTTLATIGQAEGEEA</sequence>
<proteinExistence type="predicted"/>
<reference evidence="3" key="1">
    <citation type="submission" date="2018-01" db="EMBL/GenBank/DDBJ databases">
        <title>An insight into the sialome of Amazonian anophelines.</title>
        <authorList>
            <person name="Ribeiro J.M."/>
            <person name="Scarpassa V."/>
            <person name="Calvo E."/>
        </authorList>
    </citation>
    <scope>NUCLEOTIDE SEQUENCE</scope>
</reference>
<name>A0A2M4D3M2_ANODA</name>
<evidence type="ECO:0000313" key="3">
    <source>
        <dbReference type="EMBL" id="MBW72155.1"/>
    </source>
</evidence>
<evidence type="ECO:0000256" key="2">
    <source>
        <dbReference type="SAM" id="SignalP"/>
    </source>
</evidence>
<dbReference type="EMBL" id="GGFL01007977">
    <property type="protein sequence ID" value="MBW72155.1"/>
    <property type="molecule type" value="Transcribed_RNA"/>
</dbReference>
<feature type="chain" id="PRO_5014934714" evidence="2">
    <location>
        <begin position="19"/>
        <end position="187"/>
    </location>
</feature>